<dbReference type="SUPFAM" id="SSF143737">
    <property type="entry name" value="YeeU-like"/>
    <property type="match status" value="1"/>
</dbReference>
<dbReference type="Proteomes" id="UP001224622">
    <property type="component" value="Unassembled WGS sequence"/>
</dbReference>
<dbReference type="InterPro" id="IPR038025">
    <property type="entry name" value="CbeA_sf"/>
</dbReference>
<dbReference type="Pfam" id="PF06154">
    <property type="entry name" value="CbeA_antitoxin"/>
    <property type="match status" value="1"/>
</dbReference>
<organism evidence="1 2">
    <name type="scientific">Serratia fonticola</name>
    <dbReference type="NCBI Taxonomy" id="47917"/>
    <lineage>
        <taxon>Bacteria</taxon>
        <taxon>Pseudomonadati</taxon>
        <taxon>Pseudomonadota</taxon>
        <taxon>Gammaproteobacteria</taxon>
        <taxon>Enterobacterales</taxon>
        <taxon>Yersiniaceae</taxon>
        <taxon>Serratia</taxon>
    </lineage>
</organism>
<dbReference type="Gene3D" id="3.30.450.20">
    <property type="entry name" value="PAS domain"/>
    <property type="match status" value="1"/>
</dbReference>
<name>A0AAJ2DA09_SERFO</name>
<protein>
    <submittedName>
        <fullName evidence="1">Type IV toxin-antitoxin system YeeU family antitoxin</fullName>
    </submittedName>
</protein>
<proteinExistence type="predicted"/>
<dbReference type="EMBL" id="JAVIGA010000005">
    <property type="protein sequence ID" value="MDQ9126131.1"/>
    <property type="molecule type" value="Genomic_DNA"/>
</dbReference>
<evidence type="ECO:0000313" key="2">
    <source>
        <dbReference type="Proteomes" id="UP001224622"/>
    </source>
</evidence>
<evidence type="ECO:0000313" key="1">
    <source>
        <dbReference type="EMBL" id="MDQ9126131.1"/>
    </source>
</evidence>
<reference evidence="1" key="1">
    <citation type="submission" date="2023-08" db="EMBL/GenBank/DDBJ databases">
        <title>The Comparative Genomic Analysis of Yersiniaceae from Polar Regions.</title>
        <authorList>
            <person name="Goncharov A."/>
            <person name="Aslanov B."/>
            <person name="Kolodzhieva V."/>
            <person name="Azarov D."/>
            <person name="Mochov A."/>
            <person name="Lebedeva E."/>
        </authorList>
    </citation>
    <scope>NUCLEOTIDE SEQUENCE</scope>
    <source>
        <strain evidence="1">Vf</strain>
    </source>
</reference>
<comment type="caution">
    <text evidence="1">The sequence shown here is derived from an EMBL/GenBank/DDBJ whole genome shotgun (WGS) entry which is preliminary data.</text>
</comment>
<dbReference type="RefSeq" id="WP_309046905.1">
    <property type="nucleotide sequence ID" value="NZ_JAVIGA010000005.1"/>
</dbReference>
<dbReference type="GO" id="GO:0051495">
    <property type="term" value="P:positive regulation of cytoskeleton organization"/>
    <property type="evidence" value="ECO:0007669"/>
    <property type="project" value="InterPro"/>
</dbReference>
<accession>A0AAJ2DA09</accession>
<dbReference type="AlphaFoldDB" id="A0AAJ2DA09"/>
<gene>
    <name evidence="1" type="ORF">RDT67_06755</name>
</gene>
<dbReference type="InterPro" id="IPR009320">
    <property type="entry name" value="Antitoxin_CbeA"/>
</dbReference>
<sequence>MKEIQSSTTNIDSAPSSAWGLQSAVTPRLGARLVQQGNYLHFLADRASLVGSFLPDDLKALDNAFPVLIEQLEACLRSGELDQRRQQCVTVQHASFTCEADSLGSFGHIYIAVYQTTPSNPA</sequence>